<evidence type="ECO:0000256" key="3">
    <source>
        <dbReference type="SAM" id="MobiDB-lite"/>
    </source>
</evidence>
<keyword evidence="1" id="KW-0649">Protein kinase inhibitor</keyword>
<dbReference type="GO" id="GO:0004860">
    <property type="term" value="F:protein kinase inhibitor activity"/>
    <property type="evidence" value="ECO:0007669"/>
    <property type="project" value="UniProtKB-KW"/>
</dbReference>
<feature type="compositionally biased region" description="Basic and acidic residues" evidence="3">
    <location>
        <begin position="37"/>
        <end position="49"/>
    </location>
</feature>
<sequence>MGVSEKNGSGHVVVDSEKWVFSGIALRGPLKPILTKKPLEKKEDDEKCDFSATTPTSSESRISSRLICPPAPKKRKASASSSKSFRVIEFFNPGPDLESIFVCRVEAQSLT</sequence>
<dbReference type="EMBL" id="JAVIJP010000013">
    <property type="protein sequence ID" value="KAL3644497.1"/>
    <property type="molecule type" value="Genomic_DNA"/>
</dbReference>
<dbReference type="PANTHER" id="PTHR33142">
    <property type="entry name" value="CYCLIN-DEPENDENT PROTEIN KINASE INHIBITOR SMR13"/>
    <property type="match status" value="1"/>
</dbReference>
<evidence type="ECO:0000313" key="5">
    <source>
        <dbReference type="Proteomes" id="UP001632038"/>
    </source>
</evidence>
<feature type="region of interest" description="Disordered" evidence="3">
    <location>
        <begin position="37"/>
        <end position="79"/>
    </location>
</feature>
<comment type="caution">
    <text evidence="4">The sequence shown here is derived from an EMBL/GenBank/DDBJ whole genome shotgun (WGS) entry which is preliminary data.</text>
</comment>
<evidence type="ECO:0000256" key="2">
    <source>
        <dbReference type="ARBA" id="ARBA00023306"/>
    </source>
</evidence>
<keyword evidence="2" id="KW-0131">Cell cycle</keyword>
<name>A0ABD3DS87_9LAMI</name>
<dbReference type="AlphaFoldDB" id="A0ABD3DS87"/>
<protein>
    <submittedName>
        <fullName evidence="4">Uncharacterized protein</fullName>
    </submittedName>
</protein>
<proteinExistence type="predicted"/>
<dbReference type="Proteomes" id="UP001632038">
    <property type="component" value="Unassembled WGS sequence"/>
</dbReference>
<accession>A0ABD3DS87</accession>
<keyword evidence="5" id="KW-1185">Reference proteome</keyword>
<reference evidence="5" key="1">
    <citation type="journal article" date="2024" name="IScience">
        <title>Strigolactones Initiate the Formation of Haustorium-like Structures in Castilleja.</title>
        <authorList>
            <person name="Buerger M."/>
            <person name="Peterson D."/>
            <person name="Chory J."/>
        </authorList>
    </citation>
    <scope>NUCLEOTIDE SEQUENCE [LARGE SCALE GENOMIC DNA]</scope>
</reference>
<evidence type="ECO:0000313" key="4">
    <source>
        <dbReference type="EMBL" id="KAL3644497.1"/>
    </source>
</evidence>
<dbReference type="InterPro" id="IPR040389">
    <property type="entry name" value="SMR"/>
</dbReference>
<dbReference type="PANTHER" id="PTHR33142:SF48">
    <property type="entry name" value="CYCLIN-DEPENDENT PROTEIN KINASE INHIBITOR SMR15"/>
    <property type="match status" value="1"/>
</dbReference>
<evidence type="ECO:0000256" key="1">
    <source>
        <dbReference type="ARBA" id="ARBA00023013"/>
    </source>
</evidence>
<organism evidence="4 5">
    <name type="scientific">Castilleja foliolosa</name>
    <dbReference type="NCBI Taxonomy" id="1961234"/>
    <lineage>
        <taxon>Eukaryota</taxon>
        <taxon>Viridiplantae</taxon>
        <taxon>Streptophyta</taxon>
        <taxon>Embryophyta</taxon>
        <taxon>Tracheophyta</taxon>
        <taxon>Spermatophyta</taxon>
        <taxon>Magnoliopsida</taxon>
        <taxon>eudicotyledons</taxon>
        <taxon>Gunneridae</taxon>
        <taxon>Pentapetalae</taxon>
        <taxon>asterids</taxon>
        <taxon>lamiids</taxon>
        <taxon>Lamiales</taxon>
        <taxon>Orobanchaceae</taxon>
        <taxon>Pedicularideae</taxon>
        <taxon>Castillejinae</taxon>
        <taxon>Castilleja</taxon>
    </lineage>
</organism>
<gene>
    <name evidence="4" type="ORF">CASFOL_009677</name>
</gene>
<feature type="compositionally biased region" description="Polar residues" evidence="3">
    <location>
        <begin position="51"/>
        <end position="63"/>
    </location>
</feature>